<dbReference type="EMBL" id="JACBZO010000001">
    <property type="protein sequence ID" value="NYI41000.1"/>
    <property type="molecule type" value="Genomic_DNA"/>
</dbReference>
<dbReference type="AlphaFoldDB" id="A0A7Y9ZA31"/>
<feature type="chain" id="PRO_5039672759" evidence="1">
    <location>
        <begin position="21"/>
        <end position="167"/>
    </location>
</feature>
<evidence type="ECO:0000256" key="1">
    <source>
        <dbReference type="SAM" id="SignalP"/>
    </source>
</evidence>
<dbReference type="Proteomes" id="UP000547973">
    <property type="component" value="Unassembled WGS sequence"/>
</dbReference>
<keyword evidence="3" id="KW-1185">Reference proteome</keyword>
<accession>A0A7Y9ZA31</accession>
<name>A0A7Y9ZA31_9MICO</name>
<comment type="caution">
    <text evidence="2">The sequence shown here is derived from an EMBL/GenBank/DDBJ whole genome shotgun (WGS) entry which is preliminary data.</text>
</comment>
<reference evidence="2 3" key="1">
    <citation type="submission" date="2020-07" db="EMBL/GenBank/DDBJ databases">
        <title>Sequencing the genomes of 1000 actinobacteria strains.</title>
        <authorList>
            <person name="Klenk H.-P."/>
        </authorList>
    </citation>
    <scope>NUCLEOTIDE SEQUENCE [LARGE SCALE GENOMIC DNA]</scope>
    <source>
        <strain evidence="2 3">DSM 19970</strain>
    </source>
</reference>
<organism evidence="2 3">
    <name type="scientific">Demequina lutea</name>
    <dbReference type="NCBI Taxonomy" id="431489"/>
    <lineage>
        <taxon>Bacteria</taxon>
        <taxon>Bacillati</taxon>
        <taxon>Actinomycetota</taxon>
        <taxon>Actinomycetes</taxon>
        <taxon>Micrococcales</taxon>
        <taxon>Demequinaceae</taxon>
        <taxon>Demequina</taxon>
    </lineage>
</organism>
<keyword evidence="1" id="KW-0732">Signal</keyword>
<evidence type="ECO:0000313" key="2">
    <source>
        <dbReference type="EMBL" id="NYI41000.1"/>
    </source>
</evidence>
<protein>
    <submittedName>
        <fullName evidence="2">Uncharacterized protein</fullName>
    </submittedName>
</protein>
<feature type="signal peptide" evidence="1">
    <location>
        <begin position="1"/>
        <end position="20"/>
    </location>
</feature>
<gene>
    <name evidence="2" type="ORF">BKA03_001119</name>
</gene>
<proteinExistence type="predicted"/>
<evidence type="ECO:0000313" key="3">
    <source>
        <dbReference type="Proteomes" id="UP000547973"/>
    </source>
</evidence>
<sequence length="167" mass="16604">MAIALVATVTGTAVALAVLAGCAGTVSQVGTTLGGPSASPSARVADSASTNIPTATANSALEAASQSARQICEGSFGTAVTLDWAPATVDEFRAYQYGGPVAKVPLADAFPGVPGDTRGAWCGTKESSDVSHWWAVVAGHEPVTFMTVQGPSEGIAHGLVVGPPQIP</sequence>